<keyword evidence="1" id="KW-0472">Membrane</keyword>
<dbReference type="PANTHER" id="PTHR30373">
    <property type="entry name" value="UPF0603 PROTEIN YGCG"/>
    <property type="match status" value="1"/>
</dbReference>
<dbReference type="Pfam" id="PF04536">
    <property type="entry name" value="TPM_phosphatase"/>
    <property type="match status" value="1"/>
</dbReference>
<reference evidence="3 4" key="1">
    <citation type="submission" date="2018-06" db="EMBL/GenBank/DDBJ databases">
        <title>Comparative genomics of Brasilonema spp. strains.</title>
        <authorList>
            <person name="Alvarenga D.O."/>
            <person name="Fiore M.F."/>
            <person name="Varani A.M."/>
        </authorList>
    </citation>
    <scope>NUCLEOTIDE SEQUENCE [LARGE SCALE GENOMIC DNA]</scope>
    <source>
        <strain evidence="3 4">SPC951</strain>
    </source>
</reference>
<keyword evidence="4" id="KW-1185">Reference proteome</keyword>
<keyword evidence="1" id="KW-1133">Transmembrane helix</keyword>
<sequence>MKQLLNRVLSLKKRIQRLLLPSVMVILASLLFAASASATGVYDMPTITSGEPTWVVDQADVISRLNEGKLSSTLENLAKQTGNEVRIVTIRRLDYGETPVNFTKALFEKWFPTKEAQANQTILMIDTAKNGSAIITGDKVKSVMSDDIALSVASETLTVPLRDGDKYNQAFLDASDRLVAVLSGEPDPGPPQITNNVPVKSNFATAEDTNTNKGNATAWVIGLLIAATVIPMATYYIYQVFQPSSNG</sequence>
<evidence type="ECO:0000313" key="4">
    <source>
        <dbReference type="Proteomes" id="UP000718564"/>
    </source>
</evidence>
<dbReference type="EMBL" id="QMEB01000024">
    <property type="protein sequence ID" value="NMG18871.1"/>
    <property type="molecule type" value="Genomic_DNA"/>
</dbReference>
<evidence type="ECO:0000259" key="2">
    <source>
        <dbReference type="Pfam" id="PF04536"/>
    </source>
</evidence>
<keyword evidence="1" id="KW-0812">Transmembrane</keyword>
<dbReference type="RefSeq" id="WP_169154154.1">
    <property type="nucleotide sequence ID" value="NZ_CAWPJE010000369.1"/>
</dbReference>
<feature type="transmembrane region" description="Helical" evidence="1">
    <location>
        <begin position="218"/>
        <end position="238"/>
    </location>
</feature>
<comment type="caution">
    <text evidence="3">The sequence shown here is derived from an EMBL/GenBank/DDBJ whole genome shotgun (WGS) entry which is preliminary data.</text>
</comment>
<feature type="domain" description="TPM" evidence="2">
    <location>
        <begin position="55"/>
        <end position="180"/>
    </location>
</feature>
<accession>A0ABX1P567</accession>
<dbReference type="Proteomes" id="UP000718564">
    <property type="component" value="Unassembled WGS sequence"/>
</dbReference>
<name>A0ABX1P567_9CYAN</name>
<proteinExistence type="predicted"/>
<dbReference type="InterPro" id="IPR007621">
    <property type="entry name" value="TPM_dom"/>
</dbReference>
<dbReference type="Gene3D" id="3.10.310.50">
    <property type="match status" value="1"/>
</dbReference>
<evidence type="ECO:0000313" key="3">
    <source>
        <dbReference type="EMBL" id="NMG18871.1"/>
    </source>
</evidence>
<evidence type="ECO:0000256" key="1">
    <source>
        <dbReference type="SAM" id="Phobius"/>
    </source>
</evidence>
<gene>
    <name evidence="3" type="ORF">DP116_05175</name>
</gene>
<organism evidence="3 4">
    <name type="scientific">Brasilonema bromeliae SPC951</name>
    <dbReference type="NCBI Taxonomy" id="385972"/>
    <lineage>
        <taxon>Bacteria</taxon>
        <taxon>Bacillati</taxon>
        <taxon>Cyanobacteriota</taxon>
        <taxon>Cyanophyceae</taxon>
        <taxon>Nostocales</taxon>
        <taxon>Scytonemataceae</taxon>
        <taxon>Brasilonema</taxon>
        <taxon>Bromeliae group (in: Brasilonema)</taxon>
    </lineage>
</organism>
<dbReference type="PANTHER" id="PTHR30373:SF2">
    <property type="entry name" value="UPF0603 PROTEIN YGCG"/>
    <property type="match status" value="1"/>
</dbReference>
<protein>
    <submittedName>
        <fullName evidence="3">YgcG family protein</fullName>
    </submittedName>
</protein>
<dbReference type="NCBIfam" id="NF047379">
    <property type="entry name" value="photo_II_Psb32"/>
    <property type="match status" value="1"/>
</dbReference>